<evidence type="ECO:0000256" key="5">
    <source>
        <dbReference type="ARBA" id="ARBA00022989"/>
    </source>
</evidence>
<evidence type="ECO:0000313" key="9">
    <source>
        <dbReference type="Proteomes" id="UP001642484"/>
    </source>
</evidence>
<evidence type="ECO:0000256" key="6">
    <source>
        <dbReference type="ARBA" id="ARBA00023136"/>
    </source>
</evidence>
<feature type="non-terminal residue" evidence="8">
    <location>
        <position position="1"/>
    </location>
</feature>
<dbReference type="PANTHER" id="PTHR10010:SF46">
    <property type="entry name" value="SODIUM-DEPENDENT PHOSPHATE TRANSPORT PROTEIN 2B"/>
    <property type="match status" value="1"/>
</dbReference>
<proteinExistence type="inferred from homology"/>
<protein>
    <submittedName>
        <fullName evidence="8">Uncharacterized protein</fullName>
    </submittedName>
</protein>
<evidence type="ECO:0000313" key="8">
    <source>
        <dbReference type="EMBL" id="CAK9011844.1"/>
    </source>
</evidence>
<keyword evidence="3" id="KW-1003">Cell membrane</keyword>
<keyword evidence="5 7" id="KW-1133">Transmembrane helix</keyword>
<name>A0ABP0JCD1_9DINO</name>
<reference evidence="8 9" key="1">
    <citation type="submission" date="2024-02" db="EMBL/GenBank/DDBJ databases">
        <authorList>
            <person name="Chen Y."/>
            <person name="Shah S."/>
            <person name="Dougan E. K."/>
            <person name="Thang M."/>
            <person name="Chan C."/>
        </authorList>
    </citation>
    <scope>NUCLEOTIDE SEQUENCE [LARGE SCALE GENOMIC DNA]</scope>
</reference>
<evidence type="ECO:0000256" key="4">
    <source>
        <dbReference type="ARBA" id="ARBA00022692"/>
    </source>
</evidence>
<gene>
    <name evidence="8" type="ORF">CCMP2556_LOCUS10618</name>
</gene>
<dbReference type="EMBL" id="CAXAMN010005000">
    <property type="protein sequence ID" value="CAK9011844.1"/>
    <property type="molecule type" value="Genomic_DNA"/>
</dbReference>
<dbReference type="PANTHER" id="PTHR10010">
    <property type="entry name" value="SOLUTE CARRIER FAMILY 34 SODIUM PHOSPHATE , MEMBER 2-RELATED"/>
    <property type="match status" value="1"/>
</dbReference>
<feature type="transmembrane region" description="Helical" evidence="7">
    <location>
        <begin position="47"/>
        <end position="63"/>
    </location>
</feature>
<evidence type="ECO:0000256" key="1">
    <source>
        <dbReference type="ARBA" id="ARBA00004651"/>
    </source>
</evidence>
<comment type="caution">
    <text evidence="8">The sequence shown here is derived from an EMBL/GenBank/DDBJ whole genome shotgun (WGS) entry which is preliminary data.</text>
</comment>
<organism evidence="8 9">
    <name type="scientific">Durusdinium trenchii</name>
    <dbReference type="NCBI Taxonomy" id="1381693"/>
    <lineage>
        <taxon>Eukaryota</taxon>
        <taxon>Sar</taxon>
        <taxon>Alveolata</taxon>
        <taxon>Dinophyceae</taxon>
        <taxon>Suessiales</taxon>
        <taxon>Symbiodiniaceae</taxon>
        <taxon>Durusdinium</taxon>
    </lineage>
</organism>
<keyword evidence="9" id="KW-1185">Reference proteome</keyword>
<keyword evidence="6 7" id="KW-0472">Membrane</keyword>
<evidence type="ECO:0000256" key="3">
    <source>
        <dbReference type="ARBA" id="ARBA00022475"/>
    </source>
</evidence>
<dbReference type="InterPro" id="IPR003841">
    <property type="entry name" value="Na/Pi_transpt"/>
</dbReference>
<comment type="subcellular location">
    <subcellularLocation>
        <location evidence="1">Cell membrane</location>
        <topology evidence="1">Multi-pass membrane protein</topology>
    </subcellularLocation>
</comment>
<dbReference type="Proteomes" id="UP001642484">
    <property type="component" value="Unassembled WGS sequence"/>
</dbReference>
<feature type="transmembrane region" description="Helical" evidence="7">
    <location>
        <begin position="70"/>
        <end position="91"/>
    </location>
</feature>
<sequence>VHKMLPMTLGANIGTTFTALLAALGVLAPETLQIALCALVGWKDGHMIFNIMGILVWFPVPFMRRVVVNAACMLGLYASYWRLVPLLYILVMPPWPENGRWTALIGADRSYSGLYIYLLKHSEADPHQ</sequence>
<accession>A0ABP0JCD1</accession>
<evidence type="ECO:0000256" key="7">
    <source>
        <dbReference type="SAM" id="Phobius"/>
    </source>
</evidence>
<evidence type="ECO:0000256" key="2">
    <source>
        <dbReference type="ARBA" id="ARBA00005808"/>
    </source>
</evidence>
<keyword evidence="4 7" id="KW-0812">Transmembrane</keyword>
<comment type="similarity">
    <text evidence="2">Belongs to the SLC34A transporter family.</text>
</comment>